<reference evidence="1" key="1">
    <citation type="journal article" date="2020" name="Stud. Mycol.">
        <title>101 Dothideomycetes genomes: a test case for predicting lifestyles and emergence of pathogens.</title>
        <authorList>
            <person name="Haridas S."/>
            <person name="Albert R."/>
            <person name="Binder M."/>
            <person name="Bloem J."/>
            <person name="Labutti K."/>
            <person name="Salamov A."/>
            <person name="Andreopoulos B."/>
            <person name="Baker S."/>
            <person name="Barry K."/>
            <person name="Bills G."/>
            <person name="Bluhm B."/>
            <person name="Cannon C."/>
            <person name="Castanera R."/>
            <person name="Culley D."/>
            <person name="Daum C."/>
            <person name="Ezra D."/>
            <person name="Gonzalez J."/>
            <person name="Henrissat B."/>
            <person name="Kuo A."/>
            <person name="Liang C."/>
            <person name="Lipzen A."/>
            <person name="Lutzoni F."/>
            <person name="Magnuson J."/>
            <person name="Mondo S."/>
            <person name="Nolan M."/>
            <person name="Ohm R."/>
            <person name="Pangilinan J."/>
            <person name="Park H.-J."/>
            <person name="Ramirez L."/>
            <person name="Alfaro M."/>
            <person name="Sun H."/>
            <person name="Tritt A."/>
            <person name="Yoshinaga Y."/>
            <person name="Zwiers L.-H."/>
            <person name="Turgeon B."/>
            <person name="Goodwin S."/>
            <person name="Spatafora J."/>
            <person name="Crous P."/>
            <person name="Grigoriev I."/>
        </authorList>
    </citation>
    <scope>NUCLEOTIDE SEQUENCE</scope>
    <source>
        <strain evidence="1">ATCC 200398</strain>
    </source>
</reference>
<evidence type="ECO:0000313" key="2">
    <source>
        <dbReference type="Proteomes" id="UP000799755"/>
    </source>
</evidence>
<accession>A0ACB6R7V1</accession>
<sequence length="229" mass="25777">MATSAIHLTSPSPKETIAKEDFRKCWTMSTADSNLTLHCFRRPLSKRKPFIDRPAGLKHSKKDASFPNVSDTITPEFTFSLLDDEKQSSLRDGLTLHEIYKTRLLRVDLGTRSRTDLFQRWLHRYLQAFRYWRMSGKSQNSAEALRSFAGGRRRWSYQSTILIAEIIGRVTTAVLTAVFLVIPLAILSHYSSKNIQLTVVSVSSFEIMAISAAYAAVLSVFVSSVPANG</sequence>
<keyword evidence="2" id="KW-1185">Reference proteome</keyword>
<comment type="caution">
    <text evidence="1">The sequence shown here is derived from an EMBL/GenBank/DDBJ whole genome shotgun (WGS) entry which is preliminary data.</text>
</comment>
<organism evidence="1 2">
    <name type="scientific">Lindgomyces ingoldianus</name>
    <dbReference type="NCBI Taxonomy" id="673940"/>
    <lineage>
        <taxon>Eukaryota</taxon>
        <taxon>Fungi</taxon>
        <taxon>Dikarya</taxon>
        <taxon>Ascomycota</taxon>
        <taxon>Pezizomycotina</taxon>
        <taxon>Dothideomycetes</taxon>
        <taxon>Pleosporomycetidae</taxon>
        <taxon>Pleosporales</taxon>
        <taxon>Lindgomycetaceae</taxon>
        <taxon>Lindgomyces</taxon>
    </lineage>
</organism>
<name>A0ACB6R7V1_9PLEO</name>
<evidence type="ECO:0000313" key="1">
    <source>
        <dbReference type="EMBL" id="KAF2475261.1"/>
    </source>
</evidence>
<protein>
    <submittedName>
        <fullName evidence="1">Uncharacterized protein</fullName>
    </submittedName>
</protein>
<dbReference type="Proteomes" id="UP000799755">
    <property type="component" value="Unassembled WGS sequence"/>
</dbReference>
<gene>
    <name evidence="1" type="ORF">BDR25DRAFT_322559</name>
</gene>
<proteinExistence type="predicted"/>
<dbReference type="EMBL" id="MU003496">
    <property type="protein sequence ID" value="KAF2475261.1"/>
    <property type="molecule type" value="Genomic_DNA"/>
</dbReference>